<evidence type="ECO:0000256" key="1">
    <source>
        <dbReference type="SAM" id="MobiDB-lite"/>
    </source>
</evidence>
<dbReference type="OrthoDB" id="3801409at2759"/>
<sequence>MAHLTDPRPQFPKKISVSNAHKKFTEQDLKKMNTYELKFILKQKGLPTSDITRKDQMIAAILLGKVTKEIKDMRKEKKKQAQRKRVTKSLHLRANPDPGVSSSLELRQAPLNQLCTPPITPDWPVLGCNAALPAEGPQDLFNTSQPGPPMLANFEDGLQLEGLQAPFYAPAAAPHMLPVFDTGLPPEGPQATFNTSQPGPPTSINFGAALQPEGLQAPFYTPAITPEGFALLDGGLQVDGPQDAFYTAPMGPQMPPEARWASQAEVPQPTFNDFLLFNDAGFANPFEVTEPTSDLASLDFGNYPERPQDPGYVSIFDEDLRALFETVIE</sequence>
<dbReference type="EMBL" id="ML987195">
    <property type="protein sequence ID" value="KAF2249481.1"/>
    <property type="molecule type" value="Genomic_DNA"/>
</dbReference>
<keyword evidence="3" id="KW-1185">Reference proteome</keyword>
<accession>A0A6A6IGE6</accession>
<feature type="region of interest" description="Disordered" evidence="1">
    <location>
        <begin position="74"/>
        <end position="102"/>
    </location>
</feature>
<evidence type="ECO:0000313" key="3">
    <source>
        <dbReference type="Proteomes" id="UP000800094"/>
    </source>
</evidence>
<organism evidence="2 3">
    <name type="scientific">Trematosphaeria pertusa</name>
    <dbReference type="NCBI Taxonomy" id="390896"/>
    <lineage>
        <taxon>Eukaryota</taxon>
        <taxon>Fungi</taxon>
        <taxon>Dikarya</taxon>
        <taxon>Ascomycota</taxon>
        <taxon>Pezizomycotina</taxon>
        <taxon>Dothideomycetes</taxon>
        <taxon>Pleosporomycetidae</taxon>
        <taxon>Pleosporales</taxon>
        <taxon>Massarineae</taxon>
        <taxon>Trematosphaeriaceae</taxon>
        <taxon>Trematosphaeria</taxon>
    </lineage>
</organism>
<gene>
    <name evidence="2" type="ORF">BU26DRAFT_505501</name>
</gene>
<proteinExistence type="predicted"/>
<dbReference type="GeneID" id="54580185"/>
<dbReference type="Proteomes" id="UP000800094">
    <property type="component" value="Unassembled WGS sequence"/>
</dbReference>
<reference evidence="2" key="1">
    <citation type="journal article" date="2020" name="Stud. Mycol.">
        <title>101 Dothideomycetes genomes: a test case for predicting lifestyles and emergence of pathogens.</title>
        <authorList>
            <person name="Haridas S."/>
            <person name="Albert R."/>
            <person name="Binder M."/>
            <person name="Bloem J."/>
            <person name="Labutti K."/>
            <person name="Salamov A."/>
            <person name="Andreopoulos B."/>
            <person name="Baker S."/>
            <person name="Barry K."/>
            <person name="Bills G."/>
            <person name="Bluhm B."/>
            <person name="Cannon C."/>
            <person name="Castanera R."/>
            <person name="Culley D."/>
            <person name="Daum C."/>
            <person name="Ezra D."/>
            <person name="Gonzalez J."/>
            <person name="Henrissat B."/>
            <person name="Kuo A."/>
            <person name="Liang C."/>
            <person name="Lipzen A."/>
            <person name="Lutzoni F."/>
            <person name="Magnuson J."/>
            <person name="Mondo S."/>
            <person name="Nolan M."/>
            <person name="Ohm R."/>
            <person name="Pangilinan J."/>
            <person name="Park H.-J."/>
            <person name="Ramirez L."/>
            <person name="Alfaro M."/>
            <person name="Sun H."/>
            <person name="Tritt A."/>
            <person name="Yoshinaga Y."/>
            <person name="Zwiers L.-H."/>
            <person name="Turgeon B."/>
            <person name="Goodwin S."/>
            <person name="Spatafora J."/>
            <person name="Crous P."/>
            <person name="Grigoriev I."/>
        </authorList>
    </citation>
    <scope>NUCLEOTIDE SEQUENCE</scope>
    <source>
        <strain evidence="2">CBS 122368</strain>
    </source>
</reference>
<protein>
    <submittedName>
        <fullName evidence="2">Uncharacterized protein</fullName>
    </submittedName>
</protein>
<feature type="compositionally biased region" description="Basic residues" evidence="1">
    <location>
        <begin position="76"/>
        <end position="91"/>
    </location>
</feature>
<evidence type="ECO:0000313" key="2">
    <source>
        <dbReference type="EMBL" id="KAF2249481.1"/>
    </source>
</evidence>
<name>A0A6A6IGE6_9PLEO</name>
<dbReference type="AlphaFoldDB" id="A0A6A6IGE6"/>
<dbReference type="RefSeq" id="XP_033684485.1">
    <property type="nucleotide sequence ID" value="XM_033826855.1"/>
</dbReference>